<accession>A0A0C3N4R3</accession>
<dbReference type="AlphaFoldDB" id="A0A0C3N4R3"/>
<dbReference type="EMBL" id="KN832054">
    <property type="protein sequence ID" value="KIN96069.1"/>
    <property type="molecule type" value="Genomic_DNA"/>
</dbReference>
<keyword evidence="2" id="KW-1185">Reference proteome</keyword>
<dbReference type="InParanoid" id="A0A0C3N4R3"/>
<dbReference type="HOGENOM" id="CLU_2074118_0_0_1"/>
<name>A0A0C3N4R3_PISTI</name>
<sequence length="118" mass="13495">MNSQLTCESLNRASLQSSKRPAVPVKRRLSAMSTKYRSIMTMIIFCSTSSYVSFGELSWVARSPSHILKICKFAQRTLLSTQWIISYNPLVLKLPSAFPRVISYSLFQRNLKLQWVAC</sequence>
<evidence type="ECO:0000313" key="2">
    <source>
        <dbReference type="Proteomes" id="UP000054217"/>
    </source>
</evidence>
<evidence type="ECO:0000313" key="1">
    <source>
        <dbReference type="EMBL" id="KIN96069.1"/>
    </source>
</evidence>
<dbReference type="Proteomes" id="UP000054217">
    <property type="component" value="Unassembled WGS sequence"/>
</dbReference>
<gene>
    <name evidence="1" type="ORF">M404DRAFT_291699</name>
</gene>
<reference evidence="1 2" key="1">
    <citation type="submission" date="2014-04" db="EMBL/GenBank/DDBJ databases">
        <authorList>
            <consortium name="DOE Joint Genome Institute"/>
            <person name="Kuo A."/>
            <person name="Kohler A."/>
            <person name="Costa M.D."/>
            <person name="Nagy L.G."/>
            <person name="Floudas D."/>
            <person name="Copeland A."/>
            <person name="Barry K.W."/>
            <person name="Cichocki N."/>
            <person name="Veneault-Fourrey C."/>
            <person name="LaButti K."/>
            <person name="Lindquist E.A."/>
            <person name="Lipzen A."/>
            <person name="Lundell T."/>
            <person name="Morin E."/>
            <person name="Murat C."/>
            <person name="Sun H."/>
            <person name="Tunlid A."/>
            <person name="Henrissat B."/>
            <person name="Grigoriev I.V."/>
            <person name="Hibbett D.S."/>
            <person name="Martin F."/>
            <person name="Nordberg H.P."/>
            <person name="Cantor M.N."/>
            <person name="Hua S.X."/>
        </authorList>
    </citation>
    <scope>NUCLEOTIDE SEQUENCE [LARGE SCALE GENOMIC DNA]</scope>
    <source>
        <strain evidence="1 2">Marx 270</strain>
    </source>
</reference>
<organism evidence="1 2">
    <name type="scientific">Pisolithus tinctorius Marx 270</name>
    <dbReference type="NCBI Taxonomy" id="870435"/>
    <lineage>
        <taxon>Eukaryota</taxon>
        <taxon>Fungi</taxon>
        <taxon>Dikarya</taxon>
        <taxon>Basidiomycota</taxon>
        <taxon>Agaricomycotina</taxon>
        <taxon>Agaricomycetes</taxon>
        <taxon>Agaricomycetidae</taxon>
        <taxon>Boletales</taxon>
        <taxon>Sclerodermatineae</taxon>
        <taxon>Pisolithaceae</taxon>
        <taxon>Pisolithus</taxon>
    </lineage>
</organism>
<proteinExistence type="predicted"/>
<protein>
    <submittedName>
        <fullName evidence="1">Uncharacterized protein</fullName>
    </submittedName>
</protein>
<reference evidence="2" key="2">
    <citation type="submission" date="2015-01" db="EMBL/GenBank/DDBJ databases">
        <title>Evolutionary Origins and Diversification of the Mycorrhizal Mutualists.</title>
        <authorList>
            <consortium name="DOE Joint Genome Institute"/>
            <consortium name="Mycorrhizal Genomics Consortium"/>
            <person name="Kohler A."/>
            <person name="Kuo A."/>
            <person name="Nagy L.G."/>
            <person name="Floudas D."/>
            <person name="Copeland A."/>
            <person name="Barry K.W."/>
            <person name="Cichocki N."/>
            <person name="Veneault-Fourrey C."/>
            <person name="LaButti K."/>
            <person name="Lindquist E.A."/>
            <person name="Lipzen A."/>
            <person name="Lundell T."/>
            <person name="Morin E."/>
            <person name="Murat C."/>
            <person name="Riley R."/>
            <person name="Ohm R."/>
            <person name="Sun H."/>
            <person name="Tunlid A."/>
            <person name="Henrissat B."/>
            <person name="Grigoriev I.V."/>
            <person name="Hibbett D.S."/>
            <person name="Martin F."/>
        </authorList>
    </citation>
    <scope>NUCLEOTIDE SEQUENCE [LARGE SCALE GENOMIC DNA]</scope>
    <source>
        <strain evidence="2">Marx 270</strain>
    </source>
</reference>